<feature type="transmembrane region" description="Helical" evidence="1">
    <location>
        <begin position="255"/>
        <end position="278"/>
    </location>
</feature>
<name>D2VU41_NAEGR</name>
<evidence type="ECO:0000256" key="1">
    <source>
        <dbReference type="SAM" id="Phobius"/>
    </source>
</evidence>
<proteinExistence type="predicted"/>
<gene>
    <name evidence="2" type="ORF">NAEGRDRAFT_81230</name>
</gene>
<evidence type="ECO:0000313" key="2">
    <source>
        <dbReference type="EMBL" id="EFC39563.1"/>
    </source>
</evidence>
<dbReference type="VEuPathDB" id="AmoebaDB:NAEGRDRAFT_81230"/>
<dbReference type="Proteomes" id="UP000006671">
    <property type="component" value="Unassembled WGS sequence"/>
</dbReference>
<evidence type="ECO:0000313" key="3">
    <source>
        <dbReference type="Proteomes" id="UP000006671"/>
    </source>
</evidence>
<dbReference type="InParanoid" id="D2VU41"/>
<feature type="transmembrane region" description="Helical" evidence="1">
    <location>
        <begin position="12"/>
        <end position="30"/>
    </location>
</feature>
<keyword evidence="1" id="KW-1133">Transmembrane helix</keyword>
<keyword evidence="1" id="KW-0472">Membrane</keyword>
<protein>
    <submittedName>
        <fullName evidence="2">Predicted protein</fullName>
    </submittedName>
</protein>
<dbReference type="EMBL" id="GG738898">
    <property type="protein sequence ID" value="EFC39563.1"/>
    <property type="molecule type" value="Genomic_DNA"/>
</dbReference>
<keyword evidence="1" id="KW-0812">Transmembrane</keyword>
<keyword evidence="3" id="KW-1185">Reference proteome</keyword>
<dbReference type="KEGG" id="ngr:NAEGRDRAFT_81230"/>
<dbReference type="GeneID" id="8854169"/>
<dbReference type="RefSeq" id="XP_002672307.1">
    <property type="nucleotide sequence ID" value="XM_002672261.1"/>
</dbReference>
<sequence length="279" mass="30775">MSVKGFSPSLSSITNTLMIILMMINLLSMVHSSLCASSSSWTQKHGDFYMSNSIPDFPLSHSSWISMNSPMLTKMNLKLDSTSLIFANAPLSGKLLMVLDDDNQQLVIASINCTSGVFNIERNLTSVYPGTKRTIIVDGKRQANVKIDRSLTEQSAIVTYYGAKVIKMCDKTLSNTVNITDLIRNENLGHLSLGNFEHFVYNVLDEKVYSGKKTLTETFICKIESNGKIVGKIQRPKSNLIEIEFPSTPNYRHKALVLALALFCFATSGGGGVVFPMII</sequence>
<organism evidence="3">
    <name type="scientific">Naegleria gruberi</name>
    <name type="common">Amoeba</name>
    <dbReference type="NCBI Taxonomy" id="5762"/>
    <lineage>
        <taxon>Eukaryota</taxon>
        <taxon>Discoba</taxon>
        <taxon>Heterolobosea</taxon>
        <taxon>Tetramitia</taxon>
        <taxon>Eutetramitia</taxon>
        <taxon>Vahlkampfiidae</taxon>
        <taxon>Naegleria</taxon>
    </lineage>
</organism>
<reference evidence="2 3" key="1">
    <citation type="journal article" date="2010" name="Cell">
        <title>The genome of Naegleria gruberi illuminates early eukaryotic versatility.</title>
        <authorList>
            <person name="Fritz-Laylin L.K."/>
            <person name="Prochnik S.E."/>
            <person name="Ginger M.L."/>
            <person name="Dacks J.B."/>
            <person name="Carpenter M.L."/>
            <person name="Field M.C."/>
            <person name="Kuo A."/>
            <person name="Paredez A."/>
            <person name="Chapman J."/>
            <person name="Pham J."/>
            <person name="Shu S."/>
            <person name="Neupane R."/>
            <person name="Cipriano M."/>
            <person name="Mancuso J."/>
            <person name="Tu H."/>
            <person name="Salamov A."/>
            <person name="Lindquist E."/>
            <person name="Shapiro H."/>
            <person name="Lucas S."/>
            <person name="Grigoriev I.V."/>
            <person name="Cande W.Z."/>
            <person name="Fulton C."/>
            <person name="Rokhsar D.S."/>
            <person name="Dawson S.C."/>
        </authorList>
    </citation>
    <scope>NUCLEOTIDE SEQUENCE [LARGE SCALE GENOMIC DNA]</scope>
    <source>
        <strain evidence="2 3">NEG-M</strain>
    </source>
</reference>
<accession>D2VU41</accession>
<dbReference type="AlphaFoldDB" id="D2VU41"/>